<keyword evidence="3" id="KW-0963">Cytoplasm</keyword>
<keyword evidence="4" id="KW-1005">Bacterial flagellum biogenesis</keyword>
<reference evidence="6 7" key="1">
    <citation type="journal article" date="2010" name="BMC Genomics">
        <title>Genome sequence of the pattern forming Paenibacillus vortex bacterium reveals potential for thriving in complex environments.</title>
        <authorList>
            <person name="Sirota-Madi A."/>
            <person name="Olender T."/>
            <person name="Helman Y."/>
            <person name="Ingham C."/>
            <person name="Brainis I."/>
            <person name="Roth D."/>
            <person name="Hagi E."/>
            <person name="Brodsky L."/>
            <person name="Leshkowitz D."/>
            <person name="Galatenko V."/>
            <person name="Nikolaev V."/>
            <person name="Mugasimangalam R.C."/>
            <person name="Bransburg-Zabary S."/>
            <person name="Gutnick D.L."/>
            <person name="Lancet D."/>
            <person name="Ben-Jacob E."/>
        </authorList>
    </citation>
    <scope>NUCLEOTIDE SEQUENCE [LARGE SCALE GENOMIC DNA]</scope>
    <source>
        <strain evidence="6 7">V453</strain>
    </source>
</reference>
<dbReference type="GO" id="GO:0044780">
    <property type="term" value="P:bacterial-type flagellum assembly"/>
    <property type="evidence" value="ECO:0007669"/>
    <property type="project" value="InterPro"/>
</dbReference>
<comment type="subcellular location">
    <subcellularLocation>
        <location evidence="1">Cytoplasm</location>
        <location evidence="1">Cytosol</location>
    </subcellularLocation>
</comment>
<dbReference type="Pfam" id="PF02561">
    <property type="entry name" value="FliS"/>
    <property type="match status" value="1"/>
</dbReference>
<dbReference type="KEGG" id="pvo:PVOR_31774"/>
<comment type="caution">
    <text evidence="6">The sequence shown here is derived from an EMBL/GenBank/DDBJ whole genome shotgun (WGS) entry which is preliminary data.</text>
</comment>
<dbReference type="NCBIfam" id="TIGR00208">
    <property type="entry name" value="fliS"/>
    <property type="match status" value="1"/>
</dbReference>
<dbReference type="SUPFAM" id="SSF101116">
    <property type="entry name" value="Flagellar export chaperone FliS"/>
    <property type="match status" value="1"/>
</dbReference>
<proteinExistence type="inferred from homology"/>
<dbReference type="PANTHER" id="PTHR34773">
    <property type="entry name" value="FLAGELLAR SECRETION CHAPERONE FLIS"/>
    <property type="match status" value="1"/>
</dbReference>
<dbReference type="CDD" id="cd16098">
    <property type="entry name" value="FliS"/>
    <property type="match status" value="1"/>
</dbReference>
<dbReference type="AlphaFoldDB" id="A0A2R9SLE7"/>
<dbReference type="EMBL" id="ADHJ01000055">
    <property type="protein sequence ID" value="EFU38181.1"/>
    <property type="molecule type" value="Genomic_DNA"/>
</dbReference>
<dbReference type="InterPro" id="IPR036584">
    <property type="entry name" value="FliS_sf"/>
</dbReference>
<dbReference type="Proteomes" id="UP000003094">
    <property type="component" value="Unassembled WGS sequence"/>
</dbReference>
<keyword evidence="6" id="KW-0969">Cilium</keyword>
<gene>
    <name evidence="6" type="ORF">PVOR_31774</name>
</gene>
<sequence>MQTNIQDKYLKVQVETASPGELTHLLYQELVRTLMRARQMVIQKDYQISNELLHKGRSILFELMSTLDMKYDISKDLYALYEFYAKCIAEVIINHEIDMLDEVIDFAKGMYETWKQALQIVKGGSAE</sequence>
<keyword evidence="7" id="KW-1185">Reference proteome</keyword>
<evidence type="ECO:0000256" key="3">
    <source>
        <dbReference type="ARBA" id="ARBA00022490"/>
    </source>
</evidence>
<dbReference type="Gene3D" id="1.20.120.340">
    <property type="entry name" value="Flagellar protein FliS"/>
    <property type="match status" value="1"/>
</dbReference>
<dbReference type="GO" id="GO:0071973">
    <property type="term" value="P:bacterial-type flagellum-dependent cell motility"/>
    <property type="evidence" value="ECO:0007669"/>
    <property type="project" value="TreeGrafter"/>
</dbReference>
<protein>
    <submittedName>
        <fullName evidence="6">Flagellar protein</fullName>
    </submittedName>
</protein>
<evidence type="ECO:0000256" key="2">
    <source>
        <dbReference type="ARBA" id="ARBA00008787"/>
    </source>
</evidence>
<evidence type="ECO:0000256" key="5">
    <source>
        <dbReference type="ARBA" id="ARBA00023186"/>
    </source>
</evidence>
<organism evidence="6 7">
    <name type="scientific">Paenibacillus vortex V453</name>
    <dbReference type="NCBI Taxonomy" id="715225"/>
    <lineage>
        <taxon>Bacteria</taxon>
        <taxon>Bacillati</taxon>
        <taxon>Bacillota</taxon>
        <taxon>Bacilli</taxon>
        <taxon>Bacillales</taxon>
        <taxon>Paenibacillaceae</taxon>
        <taxon>Paenibacillus</taxon>
    </lineage>
</organism>
<evidence type="ECO:0000256" key="4">
    <source>
        <dbReference type="ARBA" id="ARBA00022795"/>
    </source>
</evidence>
<keyword evidence="5" id="KW-0143">Chaperone</keyword>
<name>A0A2R9SLE7_9BACL</name>
<dbReference type="GO" id="GO:0005829">
    <property type="term" value="C:cytosol"/>
    <property type="evidence" value="ECO:0007669"/>
    <property type="project" value="UniProtKB-SubCell"/>
</dbReference>
<dbReference type="InterPro" id="IPR003713">
    <property type="entry name" value="FliS"/>
</dbReference>
<dbReference type="PANTHER" id="PTHR34773:SF1">
    <property type="entry name" value="FLAGELLAR SECRETION CHAPERONE FLIS"/>
    <property type="match status" value="1"/>
</dbReference>
<evidence type="ECO:0000313" key="6">
    <source>
        <dbReference type="EMBL" id="EFU38181.1"/>
    </source>
</evidence>
<evidence type="ECO:0000256" key="1">
    <source>
        <dbReference type="ARBA" id="ARBA00004514"/>
    </source>
</evidence>
<keyword evidence="6" id="KW-0966">Cell projection</keyword>
<comment type="similarity">
    <text evidence="2">Belongs to the FliS family.</text>
</comment>
<accession>A0A2R9SLE7</accession>
<evidence type="ECO:0000313" key="7">
    <source>
        <dbReference type="Proteomes" id="UP000003094"/>
    </source>
</evidence>
<keyword evidence="6" id="KW-0282">Flagellum</keyword>